<dbReference type="EMBL" id="CEKZ01000003">
    <property type="protein sequence ID" value="CEQ04381.1"/>
    <property type="molecule type" value="Genomic_DNA"/>
</dbReference>
<evidence type="ECO:0000313" key="3">
    <source>
        <dbReference type="Proteomes" id="UP000049127"/>
    </source>
</evidence>
<dbReference type="Proteomes" id="UP000049127">
    <property type="component" value="Unassembled WGS sequence"/>
</dbReference>
<protein>
    <submittedName>
        <fullName evidence="2">Membrane protein</fullName>
    </submittedName>
</protein>
<gene>
    <name evidence="2" type="ORF">R28058_21141</name>
</gene>
<keyword evidence="1" id="KW-0472">Membrane</keyword>
<feature type="transmembrane region" description="Helical" evidence="1">
    <location>
        <begin position="12"/>
        <end position="35"/>
    </location>
</feature>
<feature type="transmembrane region" description="Helical" evidence="1">
    <location>
        <begin position="102"/>
        <end position="124"/>
    </location>
</feature>
<dbReference type="RefSeq" id="WP_055342338.1">
    <property type="nucleotide sequence ID" value="NZ_CEKZ01000003.1"/>
</dbReference>
<evidence type="ECO:0000313" key="2">
    <source>
        <dbReference type="EMBL" id="CEQ04381.1"/>
    </source>
</evidence>
<keyword evidence="1" id="KW-1133">Transmembrane helix</keyword>
<proteinExistence type="predicted"/>
<reference evidence="2 3" key="1">
    <citation type="submission" date="2015-01" db="EMBL/GenBank/DDBJ databases">
        <authorList>
            <person name="Aslett A.Martin."/>
            <person name="De Silva Nishadi"/>
        </authorList>
    </citation>
    <scope>NUCLEOTIDE SEQUENCE [LARGE SCALE GENOMIC DNA]</scope>
    <source>
        <strain evidence="2 3">R28058</strain>
    </source>
</reference>
<name>A0A0C7QLH0_PARSO</name>
<dbReference type="OrthoDB" id="1755858at2"/>
<dbReference type="AlphaFoldDB" id="A0A0C7QLH0"/>
<evidence type="ECO:0000256" key="1">
    <source>
        <dbReference type="SAM" id="Phobius"/>
    </source>
</evidence>
<feature type="transmembrane region" description="Helical" evidence="1">
    <location>
        <begin position="78"/>
        <end position="96"/>
    </location>
</feature>
<feature type="transmembrane region" description="Helical" evidence="1">
    <location>
        <begin position="131"/>
        <end position="147"/>
    </location>
</feature>
<keyword evidence="1" id="KW-0812">Transmembrane</keyword>
<sequence length="148" mass="17688">MNSTNISNKLNLFNTLFKLIFVAFWIIFWFIGVILTDNKFNQLSTALFISYSSICIIYIIAYLVYMKITKIYEDKIEIYYKLITILSFVFSSYSYYILPLSMFWFLIKLAVLFFYMYISILKVYKYKMEEGVVGIIGAALMIFMFVRY</sequence>
<accession>A0A0C7QLH0</accession>
<feature type="transmembrane region" description="Helical" evidence="1">
    <location>
        <begin position="47"/>
        <end position="66"/>
    </location>
</feature>
<organism evidence="2 3">
    <name type="scientific">Paraclostridium sordellii</name>
    <name type="common">Clostridium sordellii</name>
    <dbReference type="NCBI Taxonomy" id="1505"/>
    <lineage>
        <taxon>Bacteria</taxon>
        <taxon>Bacillati</taxon>
        <taxon>Bacillota</taxon>
        <taxon>Clostridia</taxon>
        <taxon>Peptostreptococcales</taxon>
        <taxon>Peptostreptococcaceae</taxon>
        <taxon>Paraclostridium</taxon>
    </lineage>
</organism>